<keyword evidence="7" id="KW-0804">Transcription</keyword>
<dbReference type="GO" id="GO:0005634">
    <property type="term" value="C:nucleus"/>
    <property type="evidence" value="ECO:0007669"/>
    <property type="project" value="UniProtKB-SubCell"/>
</dbReference>
<sequence>MAAAFRPVNSLIEEPIKEETTTTTTTTTTSSSSSATPRPRPVSRQARLRQSPSLHDDSKTPTRATFNVPLDQKALPDASLPPLPDAKDMPRRQNSQHSSKSSKRDSMEIDVDDSDGERGATGEDGAASDAESVNADGSKSSRKKKSQRFYCTEYPPCNLSFTRSEHLARHIR</sequence>
<dbReference type="EMBL" id="BBTG02000038">
    <property type="protein sequence ID" value="GAO15873.1"/>
    <property type="molecule type" value="Genomic_DNA"/>
</dbReference>
<keyword evidence="8" id="KW-0539">Nucleus</keyword>
<feature type="compositionally biased region" description="Low complexity" evidence="10">
    <location>
        <begin position="21"/>
        <end position="34"/>
    </location>
</feature>
<organism evidence="12 13">
    <name type="scientific">Ustilaginoidea virens</name>
    <name type="common">Rice false smut fungus</name>
    <name type="synonym">Villosiclava virens</name>
    <dbReference type="NCBI Taxonomy" id="1159556"/>
    <lineage>
        <taxon>Eukaryota</taxon>
        <taxon>Fungi</taxon>
        <taxon>Dikarya</taxon>
        <taxon>Ascomycota</taxon>
        <taxon>Pezizomycotina</taxon>
        <taxon>Sordariomycetes</taxon>
        <taxon>Hypocreomycetidae</taxon>
        <taxon>Hypocreales</taxon>
        <taxon>Clavicipitaceae</taxon>
        <taxon>Ustilaginoidea</taxon>
    </lineage>
</organism>
<protein>
    <recommendedName>
        <fullName evidence="11">C2H2-type domain-containing protein</fullName>
    </recommendedName>
</protein>
<dbReference type="Proteomes" id="UP000054053">
    <property type="component" value="Unassembled WGS sequence"/>
</dbReference>
<evidence type="ECO:0000313" key="12">
    <source>
        <dbReference type="EMBL" id="GAO15873.1"/>
    </source>
</evidence>
<evidence type="ECO:0000256" key="3">
    <source>
        <dbReference type="ARBA" id="ARBA00022737"/>
    </source>
</evidence>
<evidence type="ECO:0000259" key="11">
    <source>
        <dbReference type="PROSITE" id="PS50157"/>
    </source>
</evidence>
<evidence type="ECO:0000256" key="5">
    <source>
        <dbReference type="ARBA" id="ARBA00022833"/>
    </source>
</evidence>
<evidence type="ECO:0000313" key="13">
    <source>
        <dbReference type="Proteomes" id="UP000054053"/>
    </source>
</evidence>
<evidence type="ECO:0000256" key="4">
    <source>
        <dbReference type="ARBA" id="ARBA00022771"/>
    </source>
</evidence>
<dbReference type="InterPro" id="IPR013087">
    <property type="entry name" value="Znf_C2H2_type"/>
</dbReference>
<evidence type="ECO:0000256" key="1">
    <source>
        <dbReference type="ARBA" id="ARBA00004123"/>
    </source>
</evidence>
<dbReference type="GO" id="GO:0051701">
    <property type="term" value="P:biological process involved in interaction with host"/>
    <property type="evidence" value="ECO:0007669"/>
    <property type="project" value="UniProtKB-ARBA"/>
</dbReference>
<evidence type="ECO:0000256" key="6">
    <source>
        <dbReference type="ARBA" id="ARBA00023015"/>
    </source>
</evidence>
<comment type="subcellular location">
    <subcellularLocation>
        <location evidence="1">Nucleus</location>
    </subcellularLocation>
</comment>
<dbReference type="PROSITE" id="PS50157">
    <property type="entry name" value="ZINC_FINGER_C2H2_2"/>
    <property type="match status" value="1"/>
</dbReference>
<proteinExistence type="predicted"/>
<evidence type="ECO:0000256" key="9">
    <source>
        <dbReference type="PROSITE-ProRule" id="PRU00042"/>
    </source>
</evidence>
<name>A0A1B5KXT2_USTVR</name>
<keyword evidence="3" id="KW-0677">Repeat</keyword>
<gene>
    <name evidence="12" type="ORF">UVI_02051470</name>
</gene>
<keyword evidence="2" id="KW-0479">Metal-binding</keyword>
<feature type="domain" description="C2H2-type" evidence="11">
    <location>
        <begin position="149"/>
        <end position="172"/>
    </location>
</feature>
<evidence type="ECO:0000256" key="10">
    <source>
        <dbReference type="SAM" id="MobiDB-lite"/>
    </source>
</evidence>
<evidence type="ECO:0000256" key="2">
    <source>
        <dbReference type="ARBA" id="ARBA00022723"/>
    </source>
</evidence>
<evidence type="ECO:0000256" key="8">
    <source>
        <dbReference type="ARBA" id="ARBA00023242"/>
    </source>
</evidence>
<dbReference type="Gene3D" id="3.30.160.60">
    <property type="entry name" value="Classic Zinc Finger"/>
    <property type="match status" value="1"/>
</dbReference>
<dbReference type="GO" id="GO:0008270">
    <property type="term" value="F:zinc ion binding"/>
    <property type="evidence" value="ECO:0007669"/>
    <property type="project" value="UniProtKB-KW"/>
</dbReference>
<keyword evidence="4 9" id="KW-0863">Zinc-finger</keyword>
<reference evidence="13" key="1">
    <citation type="journal article" date="2016" name="Genome Announc.">
        <title>Genome sequence of Ustilaginoidea virens IPU010, a rice pathogenic fungus causing false smut.</title>
        <authorList>
            <person name="Kumagai T."/>
            <person name="Ishii T."/>
            <person name="Terai G."/>
            <person name="Umemura M."/>
            <person name="Machida M."/>
            <person name="Asai K."/>
        </authorList>
    </citation>
    <scope>NUCLEOTIDE SEQUENCE [LARGE SCALE GENOMIC DNA]</scope>
    <source>
        <strain evidence="13">IPU010</strain>
    </source>
</reference>
<accession>A0A1B5KXT2</accession>
<comment type="caution">
    <text evidence="12">The sequence shown here is derived from an EMBL/GenBank/DDBJ whole genome shotgun (WGS) entry which is preliminary data.</text>
</comment>
<feature type="region of interest" description="Disordered" evidence="10">
    <location>
        <begin position="1"/>
        <end position="148"/>
    </location>
</feature>
<evidence type="ECO:0000256" key="7">
    <source>
        <dbReference type="ARBA" id="ARBA00023163"/>
    </source>
</evidence>
<dbReference type="FunFam" id="3.30.160.60:FF:000758">
    <property type="entry name" value="C2H2 transcription factor, putative"/>
    <property type="match status" value="1"/>
</dbReference>
<keyword evidence="5" id="KW-0862">Zinc</keyword>
<keyword evidence="6" id="KW-0805">Transcription regulation</keyword>
<dbReference type="AlphaFoldDB" id="A0A1B5KXT2"/>